<feature type="binding site" evidence="13">
    <location>
        <position position="461"/>
    </location>
    <ligand>
        <name>L-glutamate</name>
        <dbReference type="ChEBI" id="CHEBI:29985"/>
    </ligand>
</feature>
<feature type="compositionally biased region" description="Basic residues" evidence="16">
    <location>
        <begin position="622"/>
        <end position="631"/>
    </location>
</feature>
<evidence type="ECO:0000256" key="4">
    <source>
        <dbReference type="ARBA" id="ARBA00022475"/>
    </source>
</evidence>
<feature type="transmembrane region" description="Helical" evidence="17">
    <location>
        <begin position="279"/>
        <end position="307"/>
    </location>
</feature>
<evidence type="ECO:0000256" key="6">
    <source>
        <dbReference type="ARBA" id="ARBA00022989"/>
    </source>
</evidence>
<evidence type="ECO:0000256" key="15">
    <source>
        <dbReference type="PIRSR" id="PIRSR601508-3"/>
    </source>
</evidence>
<keyword evidence="8 17" id="KW-0472">Membrane</keyword>
<evidence type="ECO:0000256" key="14">
    <source>
        <dbReference type="PIRSR" id="PIRSR601508-2"/>
    </source>
</evidence>
<dbReference type="AlphaFoldDB" id="A0AAV6W079"/>
<evidence type="ECO:0000256" key="11">
    <source>
        <dbReference type="ARBA" id="ARBA00023286"/>
    </source>
</evidence>
<proteinExistence type="inferred from homology"/>
<feature type="transmembrane region" description="Helical" evidence="17">
    <location>
        <begin position="359"/>
        <end position="381"/>
    </location>
</feature>
<dbReference type="GO" id="GO:0005886">
    <property type="term" value="C:plasma membrane"/>
    <property type="evidence" value="ECO:0007669"/>
    <property type="project" value="UniProtKB-SubCell"/>
</dbReference>
<feature type="region of interest" description="Disordered" evidence="16">
    <location>
        <begin position="613"/>
        <end position="644"/>
    </location>
</feature>
<organism evidence="19 20">
    <name type="scientific">Oedothorax gibbosus</name>
    <dbReference type="NCBI Taxonomy" id="931172"/>
    <lineage>
        <taxon>Eukaryota</taxon>
        <taxon>Metazoa</taxon>
        <taxon>Ecdysozoa</taxon>
        <taxon>Arthropoda</taxon>
        <taxon>Chelicerata</taxon>
        <taxon>Arachnida</taxon>
        <taxon>Araneae</taxon>
        <taxon>Araneomorphae</taxon>
        <taxon>Entelegynae</taxon>
        <taxon>Araneoidea</taxon>
        <taxon>Linyphiidae</taxon>
        <taxon>Erigoninae</taxon>
        <taxon>Oedothorax</taxon>
    </lineage>
</organism>
<feature type="site" description="Crucial to convey clamshell closure to channel opening" evidence="14">
    <location>
        <position position="388"/>
    </location>
</feature>
<evidence type="ECO:0000256" key="8">
    <source>
        <dbReference type="ARBA" id="ARBA00023136"/>
    </source>
</evidence>
<keyword evidence="12" id="KW-0407">Ion channel</keyword>
<keyword evidence="6 17" id="KW-1133">Transmembrane helix</keyword>
<evidence type="ECO:0000256" key="17">
    <source>
        <dbReference type="SAM" id="Phobius"/>
    </source>
</evidence>
<evidence type="ECO:0000256" key="13">
    <source>
        <dbReference type="PIRSR" id="PIRSR601508-1"/>
    </source>
</evidence>
<dbReference type="Pfam" id="PF00060">
    <property type="entry name" value="Lig_chan"/>
    <property type="match status" value="1"/>
</dbReference>
<comment type="similarity">
    <text evidence="2">Belongs to the glutamate-gated ion channel (TC 1.A.10.1) family.</text>
</comment>
<name>A0AAV6W079_9ARAC</name>
<accession>A0AAV6W079</accession>
<keyword evidence="5 17" id="KW-0812">Transmembrane</keyword>
<feature type="binding site" evidence="13">
    <location>
        <position position="251"/>
    </location>
    <ligand>
        <name>L-glutamate</name>
        <dbReference type="ChEBI" id="CHEBI:29985"/>
    </ligand>
</feature>
<dbReference type="FunFam" id="1.10.287.70:FF:000143">
    <property type="entry name" value="Probable glutamate receptor"/>
    <property type="match status" value="1"/>
</dbReference>
<sequence>MLDGDRQWFFIATRILVDSDVTLAANNLPLESNVAFAYPENPKSPEEDCLGDAGCQIQVILQAYASSVRELLDRKQYIVRSPIYKAMTKVKLRSNTVDKLREVNSCGGCLKYVIKTTAYLVDEKGRANTEEDFETVGTWDLLGGVQVNAPLYPRTTGNFRGKRINIGISSAPPGAIITEKKEGQGYNFRGLAVDFVRAISKEMNFTYDFVIAEEKESGTKLSNGEWTGMIGQIVRGEVEFAAQCFYLTSDRLEVVNFTTSLDELSYAILLRRPQQEHKYLFLAPFTNDTWIAVFITVLLIGPILYIVHKCSFYYEYYDLANGKGLFQISNCAWYGFGSIVQQGGVHLPLAISGRILVGFWWLFVIVTVATYSGNLVAVLTFPKIRNPINSFEDVLANKDKIKWSIFEGEALIDQLKGTPAEAAQGIYRGLIKYQRKDKESMLREVVNGELVFIGPKYELFEIMGDNYNATGKCLYSVGNVDVYSESVSMAVRQNWPYLPYLNNEIARLFESGLFLKWKRDALPPDNECTTTAKPQAGDTRKINLSQMVGSFYILMFGMVAALVALLIEYGYLTTKSKDKPVELPCCKILSSIVNKGSQRVNNQKQFMQSRMYPRGMDPTKMKKERKSKRNKMAQGKNNKGYLENEWENQRNMVLSDQYGGFDEYGRRDIYNSFAKNKTNYDSPFSSPKRFAVKKDYDNQDQEKNSNKNKKESSDNAGYDSDQLSVTSANSPSPPLRRKRESYFSYENEDYKRY</sequence>
<evidence type="ECO:0000313" key="20">
    <source>
        <dbReference type="Proteomes" id="UP000827092"/>
    </source>
</evidence>
<keyword evidence="10" id="KW-0325">Glycoprotein</keyword>
<dbReference type="InterPro" id="IPR001320">
    <property type="entry name" value="Iontro_rcpt_C"/>
</dbReference>
<evidence type="ECO:0000259" key="18">
    <source>
        <dbReference type="SMART" id="SM00918"/>
    </source>
</evidence>
<dbReference type="SMART" id="SM00918">
    <property type="entry name" value="Lig_chan-Glu_bd"/>
    <property type="match status" value="1"/>
</dbReference>
<keyword evidence="20" id="KW-1185">Reference proteome</keyword>
<dbReference type="InterPro" id="IPR019594">
    <property type="entry name" value="Glu/Gly-bd"/>
</dbReference>
<feature type="disulfide bond" evidence="15">
    <location>
        <begin position="473"/>
        <end position="528"/>
    </location>
</feature>
<dbReference type="InterPro" id="IPR052192">
    <property type="entry name" value="Insect_Ionotropic_Sensory_Rcpt"/>
</dbReference>
<feature type="site" description="Interaction with the cone snail toxin Con-ikot-ikot" evidence="14">
    <location>
        <position position="416"/>
    </location>
</feature>
<dbReference type="GO" id="GO:0038023">
    <property type="term" value="F:signaling receptor activity"/>
    <property type="evidence" value="ECO:0007669"/>
    <property type="project" value="InterPro"/>
</dbReference>
<reference evidence="19 20" key="1">
    <citation type="journal article" date="2022" name="Nat. Ecol. Evol.">
        <title>A masculinizing supergene underlies an exaggerated male reproductive morph in a spider.</title>
        <authorList>
            <person name="Hendrickx F."/>
            <person name="De Corte Z."/>
            <person name="Sonet G."/>
            <person name="Van Belleghem S.M."/>
            <person name="Kostlbacher S."/>
            <person name="Vangestel C."/>
        </authorList>
    </citation>
    <scope>NUCLEOTIDE SEQUENCE [LARGE SCALE GENOMIC DNA]</scope>
    <source>
        <strain evidence="19">W744_W776</strain>
    </source>
</reference>
<evidence type="ECO:0000256" key="5">
    <source>
        <dbReference type="ARBA" id="ARBA00022692"/>
    </source>
</evidence>
<comment type="caution">
    <text evidence="19">The sequence shown here is derived from an EMBL/GenBank/DDBJ whole genome shotgun (WGS) entry which is preliminary data.</text>
</comment>
<feature type="compositionally biased region" description="Basic and acidic residues" evidence="16">
    <location>
        <begin position="692"/>
        <end position="713"/>
    </location>
</feature>
<protein>
    <recommendedName>
        <fullName evidence="18">Ionotropic glutamate receptor L-glutamate and glycine-binding domain-containing protein</fullName>
    </recommendedName>
</protein>
<evidence type="ECO:0000256" key="1">
    <source>
        <dbReference type="ARBA" id="ARBA00004651"/>
    </source>
</evidence>
<keyword evidence="9" id="KW-0675">Receptor</keyword>
<evidence type="ECO:0000256" key="2">
    <source>
        <dbReference type="ARBA" id="ARBA00008685"/>
    </source>
</evidence>
<evidence type="ECO:0000256" key="9">
    <source>
        <dbReference type="ARBA" id="ARBA00023170"/>
    </source>
</evidence>
<keyword evidence="7" id="KW-0406">Ion transport</keyword>
<evidence type="ECO:0000313" key="19">
    <source>
        <dbReference type="EMBL" id="KAG8201455.1"/>
    </source>
</evidence>
<dbReference type="PANTHER" id="PTHR42643:SF24">
    <property type="entry name" value="IONOTROPIC RECEPTOR 60A"/>
    <property type="match status" value="1"/>
</dbReference>
<keyword evidence="4" id="KW-1003">Cell membrane</keyword>
<feature type="region of interest" description="Disordered" evidence="16">
    <location>
        <begin position="675"/>
        <end position="753"/>
    </location>
</feature>
<feature type="compositionally biased region" description="Polar residues" evidence="16">
    <location>
        <begin position="675"/>
        <end position="685"/>
    </location>
</feature>
<dbReference type="PANTHER" id="PTHR42643">
    <property type="entry name" value="IONOTROPIC RECEPTOR 20A-RELATED"/>
    <property type="match status" value="1"/>
</dbReference>
<dbReference type="Proteomes" id="UP000827092">
    <property type="component" value="Unassembled WGS sequence"/>
</dbReference>
<dbReference type="Pfam" id="PF10613">
    <property type="entry name" value="Lig_chan-Glu_bd"/>
    <property type="match status" value="1"/>
</dbReference>
<evidence type="ECO:0000256" key="12">
    <source>
        <dbReference type="ARBA" id="ARBA00023303"/>
    </source>
</evidence>
<evidence type="ECO:0000256" key="3">
    <source>
        <dbReference type="ARBA" id="ARBA00022448"/>
    </source>
</evidence>
<dbReference type="PRINTS" id="PR00177">
    <property type="entry name" value="NMDARECEPTOR"/>
</dbReference>
<dbReference type="InterPro" id="IPR001508">
    <property type="entry name" value="Iono_Glu_rcpt_met"/>
</dbReference>
<comment type="subcellular location">
    <subcellularLocation>
        <location evidence="1">Cell membrane</location>
        <topology evidence="1">Multi-pass membrane protein</topology>
    </subcellularLocation>
</comment>
<evidence type="ECO:0000256" key="7">
    <source>
        <dbReference type="ARBA" id="ARBA00023065"/>
    </source>
</evidence>
<dbReference type="Gene3D" id="3.40.190.10">
    <property type="entry name" value="Periplasmic binding protein-like II"/>
    <property type="match status" value="1"/>
</dbReference>
<dbReference type="GO" id="GO:0015276">
    <property type="term" value="F:ligand-gated monoatomic ion channel activity"/>
    <property type="evidence" value="ECO:0007669"/>
    <property type="project" value="InterPro"/>
</dbReference>
<keyword evidence="15" id="KW-1015">Disulfide bond</keyword>
<feature type="domain" description="Ionotropic glutamate receptor L-glutamate and glycine-binding" evidence="18">
    <location>
        <begin position="173"/>
        <end position="235"/>
    </location>
</feature>
<dbReference type="SUPFAM" id="SSF53850">
    <property type="entry name" value="Periplasmic binding protein-like II"/>
    <property type="match status" value="1"/>
</dbReference>
<feature type="transmembrane region" description="Helical" evidence="17">
    <location>
        <begin position="551"/>
        <end position="572"/>
    </location>
</feature>
<keyword evidence="3" id="KW-0813">Transport</keyword>
<evidence type="ECO:0000256" key="10">
    <source>
        <dbReference type="ARBA" id="ARBA00023180"/>
    </source>
</evidence>
<evidence type="ECO:0000256" key="16">
    <source>
        <dbReference type="SAM" id="MobiDB-lite"/>
    </source>
</evidence>
<dbReference type="EMBL" id="JAFNEN010000005">
    <property type="protein sequence ID" value="KAG8201455.1"/>
    <property type="molecule type" value="Genomic_DNA"/>
</dbReference>
<feature type="compositionally biased region" description="Polar residues" evidence="16">
    <location>
        <begin position="721"/>
        <end position="730"/>
    </location>
</feature>
<dbReference type="Gene3D" id="1.10.287.70">
    <property type="match status" value="1"/>
</dbReference>
<gene>
    <name evidence="19" type="ORF">JTE90_024325</name>
</gene>
<dbReference type="GO" id="GO:0050906">
    <property type="term" value="P:detection of stimulus involved in sensory perception"/>
    <property type="evidence" value="ECO:0007669"/>
    <property type="project" value="UniProtKB-ARBA"/>
</dbReference>
<keyword evidence="11" id="KW-1071">Ligand-gated ion channel</keyword>